<accession>A0A9W7Y6F2</accession>
<dbReference type="FunFam" id="3.30.830.10:FF:000015">
    <property type="entry name" value="Putative zinc metalloprotease"/>
    <property type="match status" value="1"/>
</dbReference>
<comment type="caution">
    <text evidence="3">The sequence shown here is derived from an EMBL/GenBank/DDBJ whole genome shotgun (WGS) entry which is preliminary data.</text>
</comment>
<dbReference type="SUPFAM" id="SSF63411">
    <property type="entry name" value="LuxS/MPP-like metallohydrolase"/>
    <property type="match status" value="3"/>
</dbReference>
<evidence type="ECO:0000259" key="1">
    <source>
        <dbReference type="Pfam" id="PF00675"/>
    </source>
</evidence>
<evidence type="ECO:0000313" key="4">
    <source>
        <dbReference type="Proteomes" id="UP001149813"/>
    </source>
</evidence>
<gene>
    <name evidence="3" type="ORF">LPJ53_001442</name>
</gene>
<evidence type="ECO:0000259" key="2">
    <source>
        <dbReference type="Pfam" id="PF05193"/>
    </source>
</evidence>
<dbReference type="GO" id="GO:0046872">
    <property type="term" value="F:metal ion binding"/>
    <property type="evidence" value="ECO:0007669"/>
    <property type="project" value="InterPro"/>
</dbReference>
<dbReference type="Proteomes" id="UP001149813">
    <property type="component" value="Unassembled WGS sequence"/>
</dbReference>
<dbReference type="EMBL" id="JANBOJ010000036">
    <property type="protein sequence ID" value="KAJ1724290.1"/>
    <property type="molecule type" value="Genomic_DNA"/>
</dbReference>
<dbReference type="OrthoDB" id="4953at2759"/>
<dbReference type="InterPro" id="IPR011765">
    <property type="entry name" value="Pept_M16_N"/>
</dbReference>
<organism evidence="3 4">
    <name type="scientific">Coemansia erecta</name>
    <dbReference type="NCBI Taxonomy" id="147472"/>
    <lineage>
        <taxon>Eukaryota</taxon>
        <taxon>Fungi</taxon>
        <taxon>Fungi incertae sedis</taxon>
        <taxon>Zoopagomycota</taxon>
        <taxon>Kickxellomycotina</taxon>
        <taxon>Kickxellomycetes</taxon>
        <taxon>Kickxellales</taxon>
        <taxon>Kickxellaceae</taxon>
        <taxon>Coemansia</taxon>
    </lineage>
</organism>
<dbReference type="Gene3D" id="3.30.830.10">
    <property type="entry name" value="Metalloenzyme, LuxS/M16 peptidase-like"/>
    <property type="match status" value="3"/>
</dbReference>
<evidence type="ECO:0000313" key="3">
    <source>
        <dbReference type="EMBL" id="KAJ1724290.1"/>
    </source>
</evidence>
<proteinExistence type="predicted"/>
<protein>
    <submittedName>
        <fullName evidence="3">Uncharacterized protein</fullName>
    </submittedName>
</protein>
<dbReference type="PANTHER" id="PTHR43016:SF6">
    <property type="entry name" value="PEPTIDASE M16 N-TERMINAL DOMAIN-CONTAINING PROTEIN"/>
    <property type="match status" value="1"/>
</dbReference>
<dbReference type="AlphaFoldDB" id="A0A9W7Y6F2"/>
<reference evidence="3" key="1">
    <citation type="submission" date="2022-07" db="EMBL/GenBank/DDBJ databases">
        <title>Phylogenomic reconstructions and comparative analyses of Kickxellomycotina fungi.</title>
        <authorList>
            <person name="Reynolds N.K."/>
            <person name="Stajich J.E."/>
            <person name="Barry K."/>
            <person name="Grigoriev I.V."/>
            <person name="Crous P."/>
            <person name="Smith M.E."/>
        </authorList>
    </citation>
    <scope>NUCLEOTIDE SEQUENCE</scope>
    <source>
        <strain evidence="3">NBRC 32514</strain>
    </source>
</reference>
<name>A0A9W7Y6F2_9FUNG</name>
<sequence length="1239" mass="138007">MADKYILEQRTAYEGASGCSPYPVHVYKHKQSEFRVVVCPVPGLVCNMSVCMPTPCSDHKGTPHTLEHLVFCGSEKYPYRGYLDALASHNLGQPLNASTYKDMTLYKFVGLCQEGAANVLPAVLDHIMHPIIQDNHFATEVYHVDQEGRQQGVVLSEMSDYSYKEESVRSLSLEQMLYQESSTYAWEQGGLPQVIETLTRDEVVRYHAHNYRYSNATLFLIGAFDKLPVPIFEALDKVDADICASPPPFKRGMPPLRTKREKRRMDLVFASGDSHAGSMGFAWEGPPVEDVECLTALEMLLDYLESDPASPLRMRFTNRPVPIASDIKFSLLQHFPTMIQLSFTEVPFASYISHAAAAAAAATTTRRNLYSSASYPSPANAFGPLDLAKLHDDTNSLFASNYYRKQLVSTLTYIVDYWLADHWVHFRDYMSKRVDKLEGMFKKNAMDDKHTNGLLQMLSRDAVAYHYSPGSVERSAPNFGTRRSLFSMRRQLIKDKPLEFWEALVQKWLLDSHMAHIAMIPDPKMRIQIEAERNLAQRNRIEKMSPGELAAMQQQVAEAIASTKICIPQDVLDSFPAIPDIAKVEIPQLSGFSWSLRSAGCAPSPFGIGRVLANPSSEDSRFQISLPLAGLASDLYPYLPLFTKLITSSVGLVIPHSVADKVSQGSRLPKVEPTEMPLLYLNNEQVDGAVNGAFKECSAFIGERANCTSTGHWPVEVLTLFGRTQASDLLGAFDLLVLKLLFGDFGIDAIFKTAVQESRLLASNKGTPSSLLIDTFQWIRLPGLLDARKIAATRTYETEEKGVSHPALTSSWSDNESFGRALNLYYQSSFMSSVTDALTTALSGDDLVAAHANRVSDSIARIRAHFSQCIAGTGMIHITWPHVINDGNARRMVNSAAESWSFYAQKWRENHRNSAIMPSSPPFESAVRYRADSPPDPHPRKKRRGVIVDAAPTAVVVTETENPKDAFAVAPKNSLQIVSPNNRAGSKDYVHLPSPLGIHIALPSLHTSFVGIQLPLYMQAHPSEASGVSTEKQLESLPALDYYALRILTTIFCRSEGLMKNAIRSRGYAYGIGTHPKCEDGHLAVYISHAINPRKALEAVWEITELLVSEEGWNESINDFQLNLARSTLLFHCYSGLTQSLAAEDAFALFRGFSGIEQYLVWIRKHVESIVVSDLRRVFLRYFAPLVSKDKPNSALYIVATPTTSAEPSDKFSKELSENPYGVEFRQMQFATLDPKVYI</sequence>
<dbReference type="Pfam" id="PF05193">
    <property type="entry name" value="Peptidase_M16_C"/>
    <property type="match status" value="1"/>
</dbReference>
<dbReference type="InterPro" id="IPR011249">
    <property type="entry name" value="Metalloenz_LuxS/M16"/>
</dbReference>
<keyword evidence="4" id="KW-1185">Reference proteome</keyword>
<dbReference type="Pfam" id="PF00675">
    <property type="entry name" value="Peptidase_M16"/>
    <property type="match status" value="1"/>
</dbReference>
<dbReference type="InterPro" id="IPR007863">
    <property type="entry name" value="Peptidase_M16_C"/>
</dbReference>
<feature type="domain" description="Peptidase M16 C-terminal" evidence="2">
    <location>
        <begin position="198"/>
        <end position="315"/>
    </location>
</feature>
<dbReference type="PANTHER" id="PTHR43016">
    <property type="entry name" value="PRESEQUENCE PROTEASE"/>
    <property type="match status" value="1"/>
</dbReference>
<feature type="domain" description="Peptidase M16 N-terminal" evidence="1">
    <location>
        <begin position="58"/>
        <end position="164"/>
    </location>
</feature>